<evidence type="ECO:0000313" key="2">
    <source>
        <dbReference type="EMBL" id="RZC20364.1"/>
    </source>
</evidence>
<feature type="region of interest" description="Disordered" evidence="1">
    <location>
        <begin position="72"/>
        <end position="92"/>
    </location>
</feature>
<proteinExistence type="predicted"/>
<evidence type="ECO:0000256" key="1">
    <source>
        <dbReference type="SAM" id="MobiDB-lite"/>
    </source>
</evidence>
<dbReference type="Proteomes" id="UP000289340">
    <property type="component" value="Chromosome 3"/>
</dbReference>
<comment type="caution">
    <text evidence="2">The sequence shown here is derived from an EMBL/GenBank/DDBJ whole genome shotgun (WGS) entry which is preliminary data.</text>
</comment>
<dbReference type="EMBL" id="QZWG01000003">
    <property type="protein sequence ID" value="RZC20364.1"/>
    <property type="molecule type" value="Genomic_DNA"/>
</dbReference>
<gene>
    <name evidence="2" type="ORF">D0Y65_006982</name>
</gene>
<organism evidence="2 3">
    <name type="scientific">Glycine soja</name>
    <name type="common">Wild soybean</name>
    <dbReference type="NCBI Taxonomy" id="3848"/>
    <lineage>
        <taxon>Eukaryota</taxon>
        <taxon>Viridiplantae</taxon>
        <taxon>Streptophyta</taxon>
        <taxon>Embryophyta</taxon>
        <taxon>Tracheophyta</taxon>
        <taxon>Spermatophyta</taxon>
        <taxon>Magnoliopsida</taxon>
        <taxon>eudicotyledons</taxon>
        <taxon>Gunneridae</taxon>
        <taxon>Pentapetalae</taxon>
        <taxon>rosids</taxon>
        <taxon>fabids</taxon>
        <taxon>Fabales</taxon>
        <taxon>Fabaceae</taxon>
        <taxon>Papilionoideae</taxon>
        <taxon>50 kb inversion clade</taxon>
        <taxon>NPAAA clade</taxon>
        <taxon>indigoferoid/millettioid clade</taxon>
        <taxon>Phaseoleae</taxon>
        <taxon>Glycine</taxon>
        <taxon>Glycine subgen. Soja</taxon>
    </lineage>
</organism>
<feature type="compositionally biased region" description="Low complexity" evidence="1">
    <location>
        <begin position="78"/>
        <end position="92"/>
    </location>
</feature>
<sequence>MAIREKERYGYSLPAFPNRNRSALGVFVFVILVNCAYSAQFSVSSMDPEAARTARESLDLAFHMSNILDTGLRKGKPSLLSSSLASASSSLP</sequence>
<reference evidence="2 3" key="1">
    <citation type="submission" date="2018-09" db="EMBL/GenBank/DDBJ databases">
        <title>A high-quality reference genome of wild soybean provides a powerful tool to mine soybean genomes.</title>
        <authorList>
            <person name="Xie M."/>
            <person name="Chung C.Y.L."/>
            <person name="Li M.-W."/>
            <person name="Wong F.-L."/>
            <person name="Chan T.-F."/>
            <person name="Lam H.-M."/>
        </authorList>
    </citation>
    <scope>NUCLEOTIDE SEQUENCE [LARGE SCALE GENOMIC DNA]</scope>
    <source>
        <strain evidence="3">cv. W05</strain>
        <tissue evidence="2">Hypocotyl of etiolated seedlings</tissue>
    </source>
</reference>
<accession>A0A445LBY1</accession>
<keyword evidence="3" id="KW-1185">Reference proteome</keyword>
<name>A0A445LBY1_GLYSO</name>
<protein>
    <submittedName>
        <fullName evidence="2">Uncharacterized protein</fullName>
    </submittedName>
</protein>
<evidence type="ECO:0000313" key="3">
    <source>
        <dbReference type="Proteomes" id="UP000289340"/>
    </source>
</evidence>
<dbReference type="AlphaFoldDB" id="A0A445LBY1"/>